<accession>A0A6L3VLF4</accession>
<dbReference type="InterPro" id="IPR011701">
    <property type="entry name" value="MFS"/>
</dbReference>
<sequence length="408" mass="41008">MIVDTPAPADARSAGEPAGRRVITTVIAIQLAACLGYFAVAAHLVAHLRHDLGLLAGAVGLILGVQAGLQSALLLPVGAVTDLLGPRRTGAIACVLRALGFVLLGTVDGLGPLLCAAVVLAAGGALYNPAAQCLLAGVGPDRRPGGFAGFVATQHAATVLGPVLGLALLSLGRGFTPLAATAAALWTVGGVLFLLIPNRGRKPTARPRRELLTGVRTVLGDRAFLLFALATAPTTLLANGMLTAVPLLEFSPAAATLCFCVLAAVAAAAQPFVAAGHRGERPWVLRLGLLCAAAAFFILAPLDGTQTVPLLLAAVLNGVSNGLIQPAIFQRTARRAPPGRFGAYYGVLQSAAGLFAFAGDLLIGRLFDLGAVAATAALIGVGAVALAAAIGVPGWSEAGLRGEGDATW</sequence>
<dbReference type="InterPro" id="IPR036259">
    <property type="entry name" value="MFS_trans_sf"/>
</dbReference>
<evidence type="ECO:0000256" key="6">
    <source>
        <dbReference type="ARBA" id="ARBA00023136"/>
    </source>
</evidence>
<dbReference type="Proteomes" id="UP000483004">
    <property type="component" value="Unassembled WGS sequence"/>
</dbReference>
<evidence type="ECO:0000256" key="5">
    <source>
        <dbReference type="ARBA" id="ARBA00022989"/>
    </source>
</evidence>
<keyword evidence="2" id="KW-0813">Transport</keyword>
<dbReference type="OrthoDB" id="3464638at2"/>
<dbReference type="GO" id="GO:0005886">
    <property type="term" value="C:plasma membrane"/>
    <property type="evidence" value="ECO:0007669"/>
    <property type="project" value="UniProtKB-SubCell"/>
</dbReference>
<dbReference type="InterPro" id="IPR050171">
    <property type="entry name" value="MFS_Transporters"/>
</dbReference>
<feature type="transmembrane region" description="Helical" evidence="7">
    <location>
        <begin position="113"/>
        <end position="135"/>
    </location>
</feature>
<dbReference type="PANTHER" id="PTHR23517:SF2">
    <property type="entry name" value="MULTIDRUG RESISTANCE PROTEIN MDTH"/>
    <property type="match status" value="1"/>
</dbReference>
<feature type="transmembrane region" description="Helical" evidence="7">
    <location>
        <begin position="175"/>
        <end position="196"/>
    </location>
</feature>
<feature type="transmembrane region" description="Helical" evidence="7">
    <location>
        <begin position="224"/>
        <end position="248"/>
    </location>
</feature>
<feature type="transmembrane region" description="Helical" evidence="7">
    <location>
        <begin position="147"/>
        <end position="169"/>
    </location>
</feature>
<organism evidence="8 9">
    <name type="scientific">Actinomadura montaniterrae</name>
    <dbReference type="NCBI Taxonomy" id="1803903"/>
    <lineage>
        <taxon>Bacteria</taxon>
        <taxon>Bacillati</taxon>
        <taxon>Actinomycetota</taxon>
        <taxon>Actinomycetes</taxon>
        <taxon>Streptosporangiales</taxon>
        <taxon>Thermomonosporaceae</taxon>
        <taxon>Actinomadura</taxon>
    </lineage>
</organism>
<keyword evidence="4 7" id="KW-0812">Transmembrane</keyword>
<evidence type="ECO:0000256" key="1">
    <source>
        <dbReference type="ARBA" id="ARBA00004651"/>
    </source>
</evidence>
<protein>
    <submittedName>
        <fullName evidence="8">MFS transporter</fullName>
    </submittedName>
</protein>
<dbReference type="Pfam" id="PF07690">
    <property type="entry name" value="MFS_1"/>
    <property type="match status" value="1"/>
</dbReference>
<keyword evidence="6 7" id="KW-0472">Membrane</keyword>
<evidence type="ECO:0000256" key="7">
    <source>
        <dbReference type="SAM" id="Phobius"/>
    </source>
</evidence>
<dbReference type="GO" id="GO:0022857">
    <property type="term" value="F:transmembrane transporter activity"/>
    <property type="evidence" value="ECO:0007669"/>
    <property type="project" value="InterPro"/>
</dbReference>
<feature type="transmembrane region" description="Helical" evidence="7">
    <location>
        <begin position="308"/>
        <end position="329"/>
    </location>
</feature>
<evidence type="ECO:0000256" key="2">
    <source>
        <dbReference type="ARBA" id="ARBA00022448"/>
    </source>
</evidence>
<feature type="transmembrane region" description="Helical" evidence="7">
    <location>
        <begin position="254"/>
        <end position="276"/>
    </location>
</feature>
<feature type="transmembrane region" description="Helical" evidence="7">
    <location>
        <begin position="369"/>
        <end position="392"/>
    </location>
</feature>
<comment type="subcellular location">
    <subcellularLocation>
        <location evidence="1">Cell membrane</location>
        <topology evidence="1">Multi-pass membrane protein</topology>
    </subcellularLocation>
</comment>
<keyword evidence="3" id="KW-1003">Cell membrane</keyword>
<proteinExistence type="predicted"/>
<reference evidence="8 9" key="1">
    <citation type="submission" date="2019-09" db="EMBL/GenBank/DDBJ databases">
        <title>Actinomadura physcomitrii sp. nov., a novel actinomycete isolated from moss [Physcomitrium sphaericum (Ludw) Fuernr].</title>
        <authorList>
            <person name="Liu C."/>
            <person name="Zhuang X."/>
        </authorList>
    </citation>
    <scope>NUCLEOTIDE SEQUENCE [LARGE SCALE GENOMIC DNA]</scope>
    <source>
        <strain evidence="8 9">CYP1-1B</strain>
    </source>
</reference>
<keyword evidence="5 7" id="KW-1133">Transmembrane helix</keyword>
<dbReference type="SUPFAM" id="SSF103473">
    <property type="entry name" value="MFS general substrate transporter"/>
    <property type="match status" value="1"/>
</dbReference>
<dbReference type="RefSeq" id="WP_151543497.1">
    <property type="nucleotide sequence ID" value="NZ_WBMR01000106.1"/>
</dbReference>
<evidence type="ECO:0000256" key="3">
    <source>
        <dbReference type="ARBA" id="ARBA00022475"/>
    </source>
</evidence>
<keyword evidence="9" id="KW-1185">Reference proteome</keyword>
<evidence type="ECO:0000313" key="9">
    <source>
        <dbReference type="Proteomes" id="UP000483004"/>
    </source>
</evidence>
<comment type="caution">
    <text evidence="8">The sequence shown here is derived from an EMBL/GenBank/DDBJ whole genome shotgun (WGS) entry which is preliminary data.</text>
</comment>
<dbReference type="Gene3D" id="1.20.1250.20">
    <property type="entry name" value="MFS general substrate transporter like domains"/>
    <property type="match status" value="1"/>
</dbReference>
<dbReference type="PANTHER" id="PTHR23517">
    <property type="entry name" value="RESISTANCE PROTEIN MDTM, PUTATIVE-RELATED-RELATED"/>
    <property type="match status" value="1"/>
</dbReference>
<name>A0A6L3VLF4_9ACTN</name>
<gene>
    <name evidence="8" type="ORF">F9B16_29585</name>
</gene>
<evidence type="ECO:0000256" key="4">
    <source>
        <dbReference type="ARBA" id="ARBA00022692"/>
    </source>
</evidence>
<dbReference type="AlphaFoldDB" id="A0A6L3VLF4"/>
<feature type="transmembrane region" description="Helical" evidence="7">
    <location>
        <begin position="52"/>
        <end position="77"/>
    </location>
</feature>
<evidence type="ECO:0000313" key="8">
    <source>
        <dbReference type="EMBL" id="KAB2372742.1"/>
    </source>
</evidence>
<feature type="transmembrane region" description="Helical" evidence="7">
    <location>
        <begin position="22"/>
        <end position="46"/>
    </location>
</feature>
<feature type="transmembrane region" description="Helical" evidence="7">
    <location>
        <begin position="341"/>
        <end position="363"/>
    </location>
</feature>
<dbReference type="EMBL" id="WBMR01000106">
    <property type="protein sequence ID" value="KAB2372742.1"/>
    <property type="molecule type" value="Genomic_DNA"/>
</dbReference>
<feature type="transmembrane region" description="Helical" evidence="7">
    <location>
        <begin position="283"/>
        <end position="302"/>
    </location>
</feature>